<dbReference type="SUPFAM" id="SSF52540">
    <property type="entry name" value="P-loop containing nucleoside triphosphate hydrolases"/>
    <property type="match status" value="1"/>
</dbReference>
<dbReference type="STRING" id="4072.A0A2G2ZHS1"/>
<evidence type="ECO:0000313" key="1">
    <source>
        <dbReference type="EMBL" id="PHT81471.1"/>
    </source>
</evidence>
<comment type="caution">
    <text evidence="1">The sequence shown here is derived from an EMBL/GenBank/DDBJ whole genome shotgun (WGS) entry which is preliminary data.</text>
</comment>
<gene>
    <name evidence="1" type="ORF">T459_14486</name>
</gene>
<dbReference type="EMBL" id="AYRZ02000005">
    <property type="protein sequence ID" value="PHT81471.1"/>
    <property type="molecule type" value="Genomic_DNA"/>
</dbReference>
<dbReference type="PANTHER" id="PTHR36017">
    <property type="entry name" value="EMBRYO DEFECTIVE 1381"/>
    <property type="match status" value="1"/>
</dbReference>
<dbReference type="Gramene" id="PHT81471">
    <property type="protein sequence ID" value="PHT81471"/>
    <property type="gene ID" value="T459_14486"/>
</dbReference>
<evidence type="ECO:0000313" key="2">
    <source>
        <dbReference type="Proteomes" id="UP000222542"/>
    </source>
</evidence>
<reference evidence="1 2" key="2">
    <citation type="journal article" date="2017" name="Genome Biol.">
        <title>New reference genome sequences of hot pepper reveal the massive evolution of plant disease-resistance genes by retroduplication.</title>
        <authorList>
            <person name="Kim S."/>
            <person name="Park J."/>
            <person name="Yeom S.I."/>
            <person name="Kim Y.M."/>
            <person name="Seo E."/>
            <person name="Kim K.T."/>
            <person name="Kim M.S."/>
            <person name="Lee J.M."/>
            <person name="Cheong K."/>
            <person name="Shin H.S."/>
            <person name="Kim S.B."/>
            <person name="Han K."/>
            <person name="Lee J."/>
            <person name="Park M."/>
            <person name="Lee H.A."/>
            <person name="Lee H.Y."/>
            <person name="Lee Y."/>
            <person name="Oh S."/>
            <person name="Lee J.H."/>
            <person name="Choi E."/>
            <person name="Choi E."/>
            <person name="Lee S.E."/>
            <person name="Jeon J."/>
            <person name="Kim H."/>
            <person name="Choi G."/>
            <person name="Song H."/>
            <person name="Lee J."/>
            <person name="Lee S.C."/>
            <person name="Kwon J.K."/>
            <person name="Lee H.Y."/>
            <person name="Koo N."/>
            <person name="Hong Y."/>
            <person name="Kim R.W."/>
            <person name="Kang W.H."/>
            <person name="Huh J.H."/>
            <person name="Kang B.C."/>
            <person name="Yang T.J."/>
            <person name="Lee Y.H."/>
            <person name="Bennetzen J.L."/>
            <person name="Choi D."/>
        </authorList>
    </citation>
    <scope>NUCLEOTIDE SEQUENCE [LARGE SCALE GENOMIC DNA]</scope>
    <source>
        <strain evidence="2">cv. CM334</strain>
    </source>
</reference>
<keyword evidence="2" id="KW-1185">Reference proteome</keyword>
<dbReference type="PANTHER" id="PTHR36017:SF1">
    <property type="entry name" value="EMBRYO DEFECTIVE 1381"/>
    <property type="match status" value="1"/>
</dbReference>
<proteinExistence type="predicted"/>
<accession>A0A2G2ZHS1</accession>
<organism evidence="1 2">
    <name type="scientific">Capsicum annuum</name>
    <name type="common">Capsicum pepper</name>
    <dbReference type="NCBI Taxonomy" id="4072"/>
    <lineage>
        <taxon>Eukaryota</taxon>
        <taxon>Viridiplantae</taxon>
        <taxon>Streptophyta</taxon>
        <taxon>Embryophyta</taxon>
        <taxon>Tracheophyta</taxon>
        <taxon>Spermatophyta</taxon>
        <taxon>Magnoliopsida</taxon>
        <taxon>eudicotyledons</taxon>
        <taxon>Gunneridae</taxon>
        <taxon>Pentapetalae</taxon>
        <taxon>asterids</taxon>
        <taxon>lamiids</taxon>
        <taxon>Solanales</taxon>
        <taxon>Solanaceae</taxon>
        <taxon>Solanoideae</taxon>
        <taxon>Capsiceae</taxon>
        <taxon>Capsicum</taxon>
    </lineage>
</organism>
<dbReference type="InterPro" id="IPR027417">
    <property type="entry name" value="P-loop_NTPase"/>
</dbReference>
<name>A0A2G2ZHS1_CAPAN</name>
<dbReference type="AlphaFoldDB" id="A0A2G2ZHS1"/>
<dbReference type="Proteomes" id="UP000222542">
    <property type="component" value="Unassembled WGS sequence"/>
</dbReference>
<sequence>MVNKAWRIIPRSLLETVLNNHAQHHRVPQPLILHGPRGVGKTTLILERLMGKWNSGPHITGYIDFAESVKDHHPIHGQSFPWGSWSNCSPPSLPFLTTQLETCLESMTRKGIKLGTISSHQIFAVLSKWHGISTALKQILNGSNFNPRKAVSVGNNSVLNLWERAVFASSVRLNAQESGGLSLEEETYYREATSALNLAKEVIRVQQKWSAKAIKHLNQTGGFSRSLANSATDWPCLLLELLSSAAEIDYFQVI</sequence>
<reference evidence="1 2" key="1">
    <citation type="journal article" date="2014" name="Nat. Genet.">
        <title>Genome sequence of the hot pepper provides insights into the evolution of pungency in Capsicum species.</title>
        <authorList>
            <person name="Kim S."/>
            <person name="Park M."/>
            <person name="Yeom S.I."/>
            <person name="Kim Y.M."/>
            <person name="Lee J.M."/>
            <person name="Lee H.A."/>
            <person name="Seo E."/>
            <person name="Choi J."/>
            <person name="Cheong K."/>
            <person name="Kim K.T."/>
            <person name="Jung K."/>
            <person name="Lee G.W."/>
            <person name="Oh S.K."/>
            <person name="Bae C."/>
            <person name="Kim S.B."/>
            <person name="Lee H.Y."/>
            <person name="Kim S.Y."/>
            <person name="Kim M.S."/>
            <person name="Kang B.C."/>
            <person name="Jo Y.D."/>
            <person name="Yang H.B."/>
            <person name="Jeong H.J."/>
            <person name="Kang W.H."/>
            <person name="Kwon J.K."/>
            <person name="Shin C."/>
            <person name="Lim J.Y."/>
            <person name="Park J.H."/>
            <person name="Huh J.H."/>
            <person name="Kim J.S."/>
            <person name="Kim B.D."/>
            <person name="Cohen O."/>
            <person name="Paran I."/>
            <person name="Suh M.C."/>
            <person name="Lee S.B."/>
            <person name="Kim Y.K."/>
            <person name="Shin Y."/>
            <person name="Noh S.J."/>
            <person name="Park J."/>
            <person name="Seo Y.S."/>
            <person name="Kwon S.Y."/>
            <person name="Kim H.A."/>
            <person name="Park J.M."/>
            <person name="Kim H.J."/>
            <person name="Choi S.B."/>
            <person name="Bosland P.W."/>
            <person name="Reeves G."/>
            <person name="Jo S.H."/>
            <person name="Lee B.W."/>
            <person name="Cho H.T."/>
            <person name="Choi H.S."/>
            <person name="Lee M.S."/>
            <person name="Yu Y."/>
            <person name="Do Choi Y."/>
            <person name="Park B.S."/>
            <person name="van Deynze A."/>
            <person name="Ashrafi H."/>
            <person name="Hill T."/>
            <person name="Kim W.T."/>
            <person name="Pai H.S."/>
            <person name="Ahn H.K."/>
            <person name="Yeam I."/>
            <person name="Giovannoni J.J."/>
            <person name="Rose J.K."/>
            <person name="Sorensen I."/>
            <person name="Lee S.J."/>
            <person name="Kim R.W."/>
            <person name="Choi I.Y."/>
            <person name="Choi B.S."/>
            <person name="Lim J.S."/>
            <person name="Lee Y.H."/>
            <person name="Choi D."/>
        </authorList>
    </citation>
    <scope>NUCLEOTIDE SEQUENCE [LARGE SCALE GENOMIC DNA]</scope>
    <source>
        <strain evidence="2">cv. CM334</strain>
    </source>
</reference>
<protein>
    <submittedName>
        <fullName evidence="1">Uncharacterized protein</fullName>
    </submittedName>
</protein>
<dbReference type="OMA" id="HHGPWAS"/>